<dbReference type="PANTHER" id="PTHR48449:SF1">
    <property type="entry name" value="DUF1985 DOMAIN-CONTAINING PROTEIN"/>
    <property type="match status" value="1"/>
</dbReference>
<organism evidence="2 3">
    <name type="scientific">Dipteronia sinensis</name>
    <dbReference type="NCBI Taxonomy" id="43782"/>
    <lineage>
        <taxon>Eukaryota</taxon>
        <taxon>Viridiplantae</taxon>
        <taxon>Streptophyta</taxon>
        <taxon>Embryophyta</taxon>
        <taxon>Tracheophyta</taxon>
        <taxon>Spermatophyta</taxon>
        <taxon>Magnoliopsida</taxon>
        <taxon>eudicotyledons</taxon>
        <taxon>Gunneridae</taxon>
        <taxon>Pentapetalae</taxon>
        <taxon>rosids</taxon>
        <taxon>malvids</taxon>
        <taxon>Sapindales</taxon>
        <taxon>Sapindaceae</taxon>
        <taxon>Hippocastanoideae</taxon>
        <taxon>Acereae</taxon>
        <taxon>Dipteronia</taxon>
    </lineage>
</organism>
<dbReference type="AlphaFoldDB" id="A0AAE0AE65"/>
<comment type="caution">
    <text evidence="2">The sequence shown here is derived from an EMBL/GenBank/DDBJ whole genome shotgun (WGS) entry which is preliminary data.</text>
</comment>
<gene>
    <name evidence="2" type="ORF">Dsin_016599</name>
</gene>
<evidence type="ECO:0000313" key="3">
    <source>
        <dbReference type="Proteomes" id="UP001281410"/>
    </source>
</evidence>
<dbReference type="Proteomes" id="UP001281410">
    <property type="component" value="Unassembled WGS sequence"/>
</dbReference>
<dbReference type="Pfam" id="PF09331">
    <property type="entry name" value="DUF1985"/>
    <property type="match status" value="1"/>
</dbReference>
<dbReference type="InterPro" id="IPR015410">
    <property type="entry name" value="DUF1985"/>
</dbReference>
<dbReference type="EMBL" id="JANJYJ010000005">
    <property type="protein sequence ID" value="KAK3211893.1"/>
    <property type="molecule type" value="Genomic_DNA"/>
</dbReference>
<name>A0AAE0AE65_9ROSI</name>
<evidence type="ECO:0000313" key="2">
    <source>
        <dbReference type="EMBL" id="KAK3211893.1"/>
    </source>
</evidence>
<evidence type="ECO:0000259" key="1">
    <source>
        <dbReference type="Pfam" id="PF09331"/>
    </source>
</evidence>
<feature type="domain" description="DUF1985" evidence="1">
    <location>
        <begin position="82"/>
        <end position="210"/>
    </location>
</feature>
<protein>
    <recommendedName>
        <fullName evidence="1">DUF1985 domain-containing protein</fullName>
    </recommendedName>
</protein>
<accession>A0AAE0AE65</accession>
<proteinExistence type="predicted"/>
<keyword evidence="3" id="KW-1185">Reference proteome</keyword>
<dbReference type="PANTHER" id="PTHR48449">
    <property type="entry name" value="DUF1985 DOMAIN-CONTAINING PROTEIN"/>
    <property type="match status" value="1"/>
</dbReference>
<reference evidence="2" key="1">
    <citation type="journal article" date="2023" name="Plant J.">
        <title>Genome sequences and population genomics provide insights into the demographic history, inbreeding, and mutation load of two 'living fossil' tree species of Dipteronia.</title>
        <authorList>
            <person name="Feng Y."/>
            <person name="Comes H.P."/>
            <person name="Chen J."/>
            <person name="Zhu S."/>
            <person name="Lu R."/>
            <person name="Zhang X."/>
            <person name="Li P."/>
            <person name="Qiu J."/>
            <person name="Olsen K.M."/>
            <person name="Qiu Y."/>
        </authorList>
    </citation>
    <scope>NUCLEOTIDE SEQUENCE</scope>
    <source>
        <strain evidence="2">NBL</strain>
    </source>
</reference>
<sequence length="393" mass="46120">MKIQMESQLKDLLKTLEREWYDGKITWHDHFSDLQDIDVALNRVPEQFKDEDRCRYTESCFGHFLRMDRGMNFLASIVHRLLLRELHHDGPEGEMRFILGPHSVRFSKVEFCLITRLKFEVILDTTRYEVVQNGIHQRYFGGVAEVDYEQLRAILWIGMFEQQYDVVMLCRLYLLNWILIGLDEREKVSVLQIRLVEDLDSFDAFPWGAHLYRQSIFGFKHALDGRRERYKRRHKKKGVDVHTVETYNIYGLAHALLMYARTELVPTAAERVARYYEDIDEGGSLYTTADRHEGSVLDPLYDTIVGPSHTESFDPEFFGESPPRHMPDMEGSELEFVGGSPLRCRKVQFVMPGGVHSRDDVGGHRQDRLERKIQDVMDAVAILWENLWKSDEE</sequence>